<gene>
    <name evidence="2" type="ORF">PCOR1329_LOCUS19452</name>
</gene>
<protein>
    <recommendedName>
        <fullName evidence="1">CRAL-TRIO domain-containing protein</fullName>
    </recommendedName>
</protein>
<organism evidence="2 3">
    <name type="scientific">Prorocentrum cordatum</name>
    <dbReference type="NCBI Taxonomy" id="2364126"/>
    <lineage>
        <taxon>Eukaryota</taxon>
        <taxon>Sar</taxon>
        <taxon>Alveolata</taxon>
        <taxon>Dinophyceae</taxon>
        <taxon>Prorocentrales</taxon>
        <taxon>Prorocentraceae</taxon>
        <taxon>Prorocentrum</taxon>
    </lineage>
</organism>
<proteinExistence type="predicted"/>
<name>A0ABN9REI5_9DINO</name>
<evidence type="ECO:0000313" key="2">
    <source>
        <dbReference type="EMBL" id="CAK0816512.1"/>
    </source>
</evidence>
<keyword evidence="3" id="KW-1185">Reference proteome</keyword>
<feature type="domain" description="CRAL-TRIO" evidence="1">
    <location>
        <begin position="1"/>
        <end position="110"/>
    </location>
</feature>
<dbReference type="SUPFAM" id="SSF52087">
    <property type="entry name" value="CRAL/TRIO domain"/>
    <property type="match status" value="1"/>
</dbReference>
<sequence>MSIRAGRLIRARFVIDVKDCGLGSVRYLPSLREATRIGQLYFPDVTASVTVVRAPPVVGFVYSLVKAFMPIDMQMKISILGDDFEEGLKAQSGLDMSHLPVYIGGKLDLT</sequence>
<accession>A0ABN9REI5</accession>
<evidence type="ECO:0000259" key="1">
    <source>
        <dbReference type="PROSITE" id="PS50191"/>
    </source>
</evidence>
<evidence type="ECO:0000313" key="3">
    <source>
        <dbReference type="Proteomes" id="UP001189429"/>
    </source>
</evidence>
<dbReference type="Pfam" id="PF00650">
    <property type="entry name" value="CRAL_TRIO"/>
    <property type="match status" value="1"/>
</dbReference>
<dbReference type="InterPro" id="IPR036865">
    <property type="entry name" value="CRAL-TRIO_dom_sf"/>
</dbReference>
<comment type="caution">
    <text evidence="2">The sequence shown here is derived from an EMBL/GenBank/DDBJ whole genome shotgun (WGS) entry which is preliminary data.</text>
</comment>
<dbReference type="Gene3D" id="3.40.525.10">
    <property type="entry name" value="CRAL-TRIO lipid binding domain"/>
    <property type="match status" value="1"/>
</dbReference>
<dbReference type="CDD" id="cd00170">
    <property type="entry name" value="SEC14"/>
    <property type="match status" value="1"/>
</dbReference>
<reference evidence="2" key="1">
    <citation type="submission" date="2023-10" db="EMBL/GenBank/DDBJ databases">
        <authorList>
            <person name="Chen Y."/>
            <person name="Shah S."/>
            <person name="Dougan E. K."/>
            <person name="Thang M."/>
            <person name="Chan C."/>
        </authorList>
    </citation>
    <scope>NUCLEOTIDE SEQUENCE [LARGE SCALE GENOMIC DNA]</scope>
</reference>
<dbReference type="PROSITE" id="PS50191">
    <property type="entry name" value="CRAL_TRIO"/>
    <property type="match status" value="1"/>
</dbReference>
<dbReference type="EMBL" id="CAUYUJ010006213">
    <property type="protein sequence ID" value="CAK0816512.1"/>
    <property type="molecule type" value="Genomic_DNA"/>
</dbReference>
<dbReference type="InterPro" id="IPR001251">
    <property type="entry name" value="CRAL-TRIO_dom"/>
</dbReference>
<dbReference type="Proteomes" id="UP001189429">
    <property type="component" value="Unassembled WGS sequence"/>
</dbReference>